<dbReference type="PANTHER" id="PTHR23419:SF8">
    <property type="entry name" value="FI09726P"/>
    <property type="match status" value="1"/>
</dbReference>
<accession>A0A1F6AHN4</accession>
<evidence type="ECO:0000256" key="1">
    <source>
        <dbReference type="ARBA" id="ARBA00010169"/>
    </source>
</evidence>
<dbReference type="Gene3D" id="3.30.70.120">
    <property type="match status" value="1"/>
</dbReference>
<evidence type="ECO:0008006" key="4">
    <source>
        <dbReference type="Google" id="ProtNLM"/>
    </source>
</evidence>
<reference evidence="2 3" key="1">
    <citation type="journal article" date="2016" name="Nat. Commun.">
        <title>Thousands of microbial genomes shed light on interconnected biogeochemical processes in an aquifer system.</title>
        <authorList>
            <person name="Anantharaman K."/>
            <person name="Brown C.T."/>
            <person name="Hug L.A."/>
            <person name="Sharon I."/>
            <person name="Castelle C.J."/>
            <person name="Probst A.J."/>
            <person name="Thomas B.C."/>
            <person name="Singh A."/>
            <person name="Wilkins M.J."/>
            <person name="Karaoz U."/>
            <person name="Brodie E.L."/>
            <person name="Williams K.H."/>
            <person name="Hubbard S.S."/>
            <person name="Banfield J.F."/>
        </authorList>
    </citation>
    <scope>NUCLEOTIDE SEQUENCE [LARGE SCALE GENOMIC DNA]</scope>
</reference>
<dbReference type="Pfam" id="PF03091">
    <property type="entry name" value="CutA1"/>
    <property type="match status" value="1"/>
</dbReference>
<name>A0A1F6AHN4_9BACT</name>
<organism evidence="2 3">
    <name type="scientific">Candidatus Gottesmanbacteria bacterium RIFCSPLOWO2_01_FULL_43_11b</name>
    <dbReference type="NCBI Taxonomy" id="1798392"/>
    <lineage>
        <taxon>Bacteria</taxon>
        <taxon>Candidatus Gottesmaniibacteriota</taxon>
    </lineage>
</organism>
<sequence>MSNIILVYITCEDREEAERIGRELLKKRLVACVNIINNVHSMYLWPPKKGRIEEANEVILLCKTLESKWKKVEKEVTKIHSYSTPEIAAIPFIHMNKKYSDWLKEELI</sequence>
<evidence type="ECO:0000313" key="2">
    <source>
        <dbReference type="EMBL" id="OGG24268.1"/>
    </source>
</evidence>
<dbReference type="EMBL" id="MFJV01000001">
    <property type="protein sequence ID" value="OGG24268.1"/>
    <property type="molecule type" value="Genomic_DNA"/>
</dbReference>
<dbReference type="STRING" id="1798392.A3A79_03715"/>
<dbReference type="SUPFAM" id="SSF54913">
    <property type="entry name" value="GlnB-like"/>
    <property type="match status" value="1"/>
</dbReference>
<proteinExistence type="inferred from homology"/>
<gene>
    <name evidence="2" type="ORF">A3A79_03715</name>
</gene>
<comment type="caution">
    <text evidence="2">The sequence shown here is derived from an EMBL/GenBank/DDBJ whole genome shotgun (WGS) entry which is preliminary data.</text>
</comment>
<dbReference type="PANTHER" id="PTHR23419">
    <property type="entry name" value="DIVALENT CATION TOLERANCE CUTA-RELATED"/>
    <property type="match status" value="1"/>
</dbReference>
<dbReference type="Proteomes" id="UP000178759">
    <property type="component" value="Unassembled WGS sequence"/>
</dbReference>
<dbReference type="GO" id="GO:0010038">
    <property type="term" value="P:response to metal ion"/>
    <property type="evidence" value="ECO:0007669"/>
    <property type="project" value="InterPro"/>
</dbReference>
<evidence type="ECO:0000313" key="3">
    <source>
        <dbReference type="Proteomes" id="UP000178759"/>
    </source>
</evidence>
<dbReference type="GO" id="GO:0005507">
    <property type="term" value="F:copper ion binding"/>
    <property type="evidence" value="ECO:0007669"/>
    <property type="project" value="TreeGrafter"/>
</dbReference>
<protein>
    <recommendedName>
        <fullName evidence="4">Cytochrome C biogenesis protein CcdA</fullName>
    </recommendedName>
</protein>
<comment type="similarity">
    <text evidence="1">Belongs to the CutA family.</text>
</comment>
<dbReference type="AlphaFoldDB" id="A0A1F6AHN4"/>
<dbReference type="InterPro" id="IPR004323">
    <property type="entry name" value="Ion_tolerance_CutA"/>
</dbReference>
<dbReference type="InterPro" id="IPR015867">
    <property type="entry name" value="N-reg_PII/ATP_PRibTrfase_C"/>
</dbReference>
<dbReference type="InterPro" id="IPR011322">
    <property type="entry name" value="N-reg_PII-like_a/b"/>
</dbReference>